<evidence type="ECO:0000256" key="5">
    <source>
        <dbReference type="RuleBase" id="RU368085"/>
    </source>
</evidence>
<dbReference type="EMBL" id="NCKV01002032">
    <property type="protein sequence ID" value="RWS27415.1"/>
    <property type="molecule type" value="Genomic_DNA"/>
</dbReference>
<dbReference type="CDD" id="cd11710">
    <property type="entry name" value="GINS_A_psf1"/>
    <property type="match status" value="1"/>
</dbReference>
<feature type="domain" description="GINS subunit" evidence="6">
    <location>
        <begin position="50"/>
        <end position="130"/>
    </location>
</feature>
<evidence type="ECO:0000259" key="7">
    <source>
        <dbReference type="Pfam" id="PF24997"/>
    </source>
</evidence>
<keyword evidence="3 5" id="KW-0235">DNA replication</keyword>
<reference evidence="8 9" key="1">
    <citation type="journal article" date="2018" name="Gigascience">
        <title>Genomes of trombidid mites reveal novel predicted allergens and laterally-transferred genes associated with secondary metabolism.</title>
        <authorList>
            <person name="Dong X."/>
            <person name="Chaisiri K."/>
            <person name="Xia D."/>
            <person name="Armstrong S.D."/>
            <person name="Fang Y."/>
            <person name="Donnelly M.J."/>
            <person name="Kadowaki T."/>
            <person name="McGarry J.W."/>
            <person name="Darby A.C."/>
            <person name="Makepeace B.L."/>
        </authorList>
    </citation>
    <scope>NUCLEOTIDE SEQUENCE [LARGE SCALE GENOMIC DNA]</scope>
    <source>
        <strain evidence="8">UoL-UT</strain>
    </source>
</reference>
<evidence type="ECO:0000256" key="4">
    <source>
        <dbReference type="ARBA" id="ARBA00023242"/>
    </source>
</evidence>
<dbReference type="OrthoDB" id="10252587at2759"/>
<dbReference type="Pfam" id="PF24997">
    <property type="entry name" value="PSF1_C"/>
    <property type="match status" value="1"/>
</dbReference>
<dbReference type="GO" id="GO:0000811">
    <property type="term" value="C:GINS complex"/>
    <property type="evidence" value="ECO:0007669"/>
    <property type="project" value="UniProtKB-UniRule"/>
</dbReference>
<gene>
    <name evidence="8" type="ORF">B4U80_06339</name>
</gene>
<dbReference type="Pfam" id="PF05916">
    <property type="entry name" value="Sld5"/>
    <property type="match status" value="1"/>
</dbReference>
<protein>
    <recommendedName>
        <fullName evidence="5">DNA replication complex GINS protein PSF1</fullName>
    </recommendedName>
</protein>
<dbReference type="AlphaFoldDB" id="A0A443SIU6"/>
<evidence type="ECO:0000256" key="1">
    <source>
        <dbReference type="ARBA" id="ARBA00004123"/>
    </source>
</evidence>
<organism evidence="8 9">
    <name type="scientific">Leptotrombidium deliense</name>
    <dbReference type="NCBI Taxonomy" id="299467"/>
    <lineage>
        <taxon>Eukaryota</taxon>
        <taxon>Metazoa</taxon>
        <taxon>Ecdysozoa</taxon>
        <taxon>Arthropoda</taxon>
        <taxon>Chelicerata</taxon>
        <taxon>Arachnida</taxon>
        <taxon>Acari</taxon>
        <taxon>Acariformes</taxon>
        <taxon>Trombidiformes</taxon>
        <taxon>Prostigmata</taxon>
        <taxon>Anystina</taxon>
        <taxon>Parasitengona</taxon>
        <taxon>Trombiculoidea</taxon>
        <taxon>Trombiculidae</taxon>
        <taxon>Leptotrombidium</taxon>
    </lineage>
</organism>
<comment type="function">
    <text evidence="5">Required for correct functioning of the GINS complex, a complex that plays an essential role in the initiation of DNA replication, and progression of DNA replication forks. GINS complex seems to bind preferentially to single-stranded DNA.</text>
</comment>
<name>A0A443SIU6_9ACAR</name>
<comment type="similarity">
    <text evidence="2 5">Belongs to the GINS1/PSF1 family.</text>
</comment>
<comment type="subcellular location">
    <subcellularLocation>
        <location evidence="1 5">Nucleus</location>
    </subcellularLocation>
</comment>
<evidence type="ECO:0000256" key="2">
    <source>
        <dbReference type="ARBA" id="ARBA00006677"/>
    </source>
</evidence>
<evidence type="ECO:0000313" key="9">
    <source>
        <dbReference type="Proteomes" id="UP000288716"/>
    </source>
</evidence>
<dbReference type="InterPro" id="IPR036224">
    <property type="entry name" value="GINS_bundle-like_dom_sf"/>
</dbReference>
<keyword evidence="4 5" id="KW-0539">Nucleus</keyword>
<evidence type="ECO:0000313" key="8">
    <source>
        <dbReference type="EMBL" id="RWS27415.1"/>
    </source>
</evidence>
<dbReference type="SUPFAM" id="SSF158573">
    <property type="entry name" value="GINS helical bundle-like"/>
    <property type="match status" value="1"/>
</dbReference>
<dbReference type="GO" id="GO:1902983">
    <property type="term" value="P:DNA strand elongation involved in mitotic DNA replication"/>
    <property type="evidence" value="ECO:0007669"/>
    <property type="project" value="TreeGrafter"/>
</dbReference>
<feature type="domain" description="DNA replication complex GINS protein PSF1 C-terminal" evidence="7">
    <location>
        <begin position="146"/>
        <end position="197"/>
    </location>
</feature>
<dbReference type="PANTHER" id="PTHR12914:SF2">
    <property type="entry name" value="DNA REPLICATION COMPLEX GINS PROTEIN PSF1"/>
    <property type="match status" value="1"/>
</dbReference>
<dbReference type="Gene3D" id="1.20.58.1030">
    <property type="match status" value="1"/>
</dbReference>
<dbReference type="CDD" id="cd21696">
    <property type="entry name" value="GINS_B_Psf1"/>
    <property type="match status" value="1"/>
</dbReference>
<dbReference type="Proteomes" id="UP000288716">
    <property type="component" value="Unassembled WGS sequence"/>
</dbReference>
<dbReference type="VEuPathDB" id="VectorBase:LDEU004624"/>
<evidence type="ECO:0000256" key="3">
    <source>
        <dbReference type="ARBA" id="ARBA00022705"/>
    </source>
</evidence>
<evidence type="ECO:0000259" key="6">
    <source>
        <dbReference type="Pfam" id="PF05916"/>
    </source>
</evidence>
<dbReference type="PANTHER" id="PTHR12914">
    <property type="entry name" value="PARTNER OF SLD5"/>
    <property type="match status" value="1"/>
</dbReference>
<comment type="subunit">
    <text evidence="5">Component of the GINS complex.</text>
</comment>
<keyword evidence="9" id="KW-1185">Reference proteome</keyword>
<dbReference type="STRING" id="299467.A0A443SIU6"/>
<dbReference type="InterPro" id="IPR021151">
    <property type="entry name" value="GINS_A"/>
</dbReference>
<dbReference type="InterPro" id="IPR056783">
    <property type="entry name" value="PSF1_C"/>
</dbReference>
<comment type="caution">
    <text evidence="8">The sequence shown here is derived from an EMBL/GenBank/DDBJ whole genome shotgun (WGS) entry which is preliminary data.</text>
</comment>
<sequence length="198" mass="23116">MFGEKASDLIKDLLRNTNQTINAYRGEDVQQILEEMNALFDANQRDVQRNRQEESDNADILSVIQVRHAALLWNKRCLISYHYERLMRLKHLRWEFGGLLPNDVRTNLSENEISWFNSYCNNLSNYMSTLNEGRGIDLTLHSKAPKRLYIQVRCLVDYGDFELDDGTTAMFSKDSTHYLPLSQCEKLIHQGILEQIIT</sequence>
<proteinExistence type="inferred from homology"/>
<accession>A0A443SIU6</accession>
<dbReference type="InterPro" id="IPR005339">
    <property type="entry name" value="GINS_Psf1"/>
</dbReference>